<evidence type="ECO:0000313" key="3">
    <source>
        <dbReference type="Proteomes" id="UP001444661"/>
    </source>
</evidence>
<feature type="region of interest" description="Disordered" evidence="1">
    <location>
        <begin position="1"/>
        <end position="28"/>
    </location>
</feature>
<accession>A0ABR1SJY0</accession>
<feature type="compositionally biased region" description="Polar residues" evidence="1">
    <location>
        <begin position="16"/>
        <end position="28"/>
    </location>
</feature>
<dbReference type="EMBL" id="JAQQWK010000009">
    <property type="protein sequence ID" value="KAK8034492.1"/>
    <property type="molecule type" value="Genomic_DNA"/>
</dbReference>
<proteinExistence type="predicted"/>
<comment type="caution">
    <text evidence="2">The sequence shown here is derived from an EMBL/GenBank/DDBJ whole genome shotgun (WGS) entry which is preliminary data.</text>
</comment>
<name>A0ABR1SJY0_9PEZI</name>
<keyword evidence="3" id="KW-1185">Reference proteome</keyword>
<protein>
    <submittedName>
        <fullName evidence="2">Uncharacterized protein</fullName>
    </submittedName>
</protein>
<sequence>MTADQTPDAQEGDQGAYQSSQGHSNQISSLSRSTLLGKRLVEHPLEGVVDIVLPAEGLDPLDLAFGLTVRDGAVLLLRFPIILKALQPSRHLDVSHALDERVLVKGTHQAPVELAFNILSQTRGDSGVVEGTLVDPIPIREVDGFAGPLEGTQGTREPQWRGGRLA</sequence>
<reference evidence="2 3" key="1">
    <citation type="submission" date="2023-01" db="EMBL/GenBank/DDBJ databases">
        <title>Analysis of 21 Apiospora genomes using comparative genomics revels a genus with tremendous synthesis potential of carbohydrate active enzymes and secondary metabolites.</title>
        <authorList>
            <person name="Sorensen T."/>
        </authorList>
    </citation>
    <scope>NUCLEOTIDE SEQUENCE [LARGE SCALE GENOMIC DNA]</scope>
    <source>
        <strain evidence="2 3">CBS 33761</strain>
    </source>
</reference>
<evidence type="ECO:0000256" key="1">
    <source>
        <dbReference type="SAM" id="MobiDB-lite"/>
    </source>
</evidence>
<organism evidence="2 3">
    <name type="scientific">Apiospora rasikravindrae</name>
    <dbReference type="NCBI Taxonomy" id="990691"/>
    <lineage>
        <taxon>Eukaryota</taxon>
        <taxon>Fungi</taxon>
        <taxon>Dikarya</taxon>
        <taxon>Ascomycota</taxon>
        <taxon>Pezizomycotina</taxon>
        <taxon>Sordariomycetes</taxon>
        <taxon>Xylariomycetidae</taxon>
        <taxon>Amphisphaeriales</taxon>
        <taxon>Apiosporaceae</taxon>
        <taxon>Apiospora</taxon>
    </lineage>
</organism>
<gene>
    <name evidence="2" type="ORF">PG993_009487</name>
</gene>
<dbReference type="Proteomes" id="UP001444661">
    <property type="component" value="Unassembled WGS sequence"/>
</dbReference>
<evidence type="ECO:0000313" key="2">
    <source>
        <dbReference type="EMBL" id="KAK8034492.1"/>
    </source>
</evidence>
<feature type="region of interest" description="Disordered" evidence="1">
    <location>
        <begin position="145"/>
        <end position="166"/>
    </location>
</feature>